<dbReference type="Gene3D" id="1.10.287.1490">
    <property type="match status" value="1"/>
</dbReference>
<dbReference type="PANTHER" id="PTHR21668">
    <property type="entry name" value="EIF-1A"/>
    <property type="match status" value="1"/>
</dbReference>
<dbReference type="GO" id="GO:0003743">
    <property type="term" value="F:translation initiation factor activity"/>
    <property type="evidence" value="ECO:0007669"/>
    <property type="project" value="UniProtKB-UniRule"/>
</dbReference>
<feature type="region of interest" description="Disordered" evidence="8">
    <location>
        <begin position="1561"/>
        <end position="1584"/>
    </location>
</feature>
<feature type="compositionally biased region" description="Basic and acidic residues" evidence="8">
    <location>
        <begin position="1320"/>
        <end position="1335"/>
    </location>
</feature>
<feature type="compositionally biased region" description="Low complexity" evidence="8">
    <location>
        <begin position="1206"/>
        <end position="1215"/>
    </location>
</feature>
<evidence type="ECO:0000256" key="4">
    <source>
        <dbReference type="ARBA" id="ARBA00032507"/>
    </source>
</evidence>
<dbReference type="GO" id="GO:0003723">
    <property type="term" value="F:RNA binding"/>
    <property type="evidence" value="ECO:0007669"/>
    <property type="project" value="InterPro"/>
</dbReference>
<dbReference type="SUPFAM" id="SSF50249">
    <property type="entry name" value="Nucleic acid-binding proteins"/>
    <property type="match status" value="1"/>
</dbReference>
<dbReference type="InterPro" id="IPR027417">
    <property type="entry name" value="P-loop_NTPase"/>
</dbReference>
<dbReference type="Pfam" id="PF01176">
    <property type="entry name" value="eIF-1a"/>
    <property type="match status" value="1"/>
</dbReference>
<feature type="region of interest" description="Disordered" evidence="8">
    <location>
        <begin position="386"/>
        <end position="930"/>
    </location>
</feature>
<comment type="similarity">
    <text evidence="1 6">Belongs to the eIF-1A family.</text>
</comment>
<dbReference type="SUPFAM" id="SSF52540">
    <property type="entry name" value="P-loop containing nucleoside triphosphate hydrolases"/>
    <property type="match status" value="1"/>
</dbReference>
<gene>
    <name evidence="10" type="primary">Eif1ax</name>
    <name evidence="10" type="ORF">SNAT2548_LOCUS3075</name>
</gene>
<keyword evidence="3 5" id="KW-0648">Protein biosynthesis</keyword>
<feature type="compositionally biased region" description="Basic and acidic residues" evidence="8">
    <location>
        <begin position="330"/>
        <end position="348"/>
    </location>
</feature>
<evidence type="ECO:0000256" key="8">
    <source>
        <dbReference type="SAM" id="MobiDB-lite"/>
    </source>
</evidence>
<comment type="function">
    <text evidence="7">Seems to be required for maximal rate of protein biosynthesis. Enhances ribosome dissociation into subunits and stabilizes the binding of the initiator Met-tRNA(I) to 40 S ribosomal subunits.</text>
</comment>
<sequence length="1685" mass="189160">MPKNKLGGNKAKRAKASTEGNKKELEFKEDGQEYGQITRMLGNGRCDVQCVDGVKRLCHIRGKMRKKVWCNQGDIVLVSLRDFQDEKGDIITKYTAEEARSLKAYGELPENVKINETDIGDGDDSEDGVEFDEGRHVLLSEMASLDVVDKELNVHVQSTALEQDINALTSGCYRRRLTLLFSATWTPQTELLSIILRTGALKVSVAGIPTLITQEVELVPKAARARRLRDLLREFGTAAKVLVFVLFKREAKALAKMLQSEGIEAWALEGNMSQAARTYTMQVWGSRQTFSFVARGTEAAGTAEEDEDLDGWGNFEEIDFAAAGVEPAEAEPRQVEDSGAKQVEERTELANEPANLRQAALSWRSSLLDFGREFIAEATHVFGEEAGKQAAEEMRQQEAEAKTNNEAEKACKEAQAQKEAEERARKEAEAQAQKEAEEKARMEAEEEARREAEAQAQKEAEERARKEAEAQAQKEAEEIARKEAEVQAQKEAEEKARMEAEEEARREAEAQAQKEAEERARKEAEAQAQEEAEEIARQEAEAQAQKEAEEKARMEAEEAARKEAEAQAQKEAEERARKEAEAQAQKEAEEIARKEAEAQAQKEAEEKARMEAEEEARREAEAQAQKEAEERARKEAEAQAQKEAEEVARKEAEAQAQKEAEEKARMEAEEEAGREAEAQAQKEAEERARKEAEAQAQKEAEEIARKEAEEQAQKEAEEKARMEAEEEARREAEAQAQKEAEEIACKEAEAQAQKEAEEKARMEAEEEARREAEAQAQKEAEERARKEAEAQAQKEAEAQAQKEAEEKARMEAEAEARREAEAQAQKEAEERARKEAEAQAQKEAEEIARKEAEEKARMEADEEEARREADAQAQKKAQEMERPREEDLFVELETPAVEQTDVGSLDASVKNDDEATGTEERECPGPDCAAGSKKAEVLAMLQKYQGLLKNVYNQHNPEKALDIDKLIQKYTEQLEQLEDLEAFERHCEVKLASLYQAVCKKYGIEAADESPGGEPTPHAPSPTLRDELVAIYERNNPSKLSSVDELLSKFQGREAILYRSICEKYGEEVNQELLKMYAGQEEPSQKKDDKEDGPGWGLFGGLGALTSTSALQSLRGAAEGLQGLREKVERSFDEALADRGEESVDAVHLSGLQTRETLHGVPEEGTGEQMENPFAEVVHSEEAAEKDAAKAHSAATEAPLLPSPDATTAEEAAAEPGEVTDSVPQAPIAVKPMVTSTAHASQEQKDAWQAERDRLLRENRGLKMEKENLIMEGTKMSHRVQAVEERMKAMAADARRSESQMADAERTQQGLQGQLSRAAARAEKAEAQSSELRAETRRLTAELDRARQQIQGEKRQMQADQQALQMKSRENSEKERRMEERVQQLMHERDELRATSASLTVELQQAMGTVDSLERRLQQQMQDMEHLQERHRRQIEAAEYEFVNESMPYQQRLGELEAQLAHQEQKFLEREAVAYRERDKERAELEVAKEDLRQREQLQERRAREMREESGRAQQAIADATAARREVEEVLTAKEAADRARESAEGELKLEMARRRSAELRAGDLQQQVDKLQTAPRPAVVPGGSLVASVKDSELQHLRGQVDAITKQRDTLQQETARLQQQLEQQHAGVAAQTALAQRFEVALQAIGKLQEELEACQHQRDGYKQQCERLQAPKDPAPQLQPPS</sequence>
<dbReference type="Gene3D" id="3.40.50.300">
    <property type="entry name" value="P-loop containing nucleotide triphosphate hydrolases"/>
    <property type="match status" value="1"/>
</dbReference>
<feature type="region of interest" description="Disordered" evidence="8">
    <location>
        <begin position="1498"/>
        <end position="1521"/>
    </location>
</feature>
<proteinExistence type="inferred from homology"/>
<dbReference type="InterPro" id="IPR012340">
    <property type="entry name" value="NA-bd_OB-fold"/>
</dbReference>
<evidence type="ECO:0000313" key="11">
    <source>
        <dbReference type="Proteomes" id="UP000604046"/>
    </source>
</evidence>
<comment type="caution">
    <text evidence="10">The sequence shown here is derived from an EMBL/GenBank/DDBJ whole genome shotgun (WGS) entry which is preliminary data.</text>
</comment>
<evidence type="ECO:0000313" key="10">
    <source>
        <dbReference type="EMBL" id="CAE7024360.1"/>
    </source>
</evidence>
<organism evidence="10 11">
    <name type="scientific">Symbiodinium natans</name>
    <dbReference type="NCBI Taxonomy" id="878477"/>
    <lineage>
        <taxon>Eukaryota</taxon>
        <taxon>Sar</taxon>
        <taxon>Alveolata</taxon>
        <taxon>Dinophyceae</taxon>
        <taxon>Suessiales</taxon>
        <taxon>Symbiodiniaceae</taxon>
        <taxon>Symbiodinium</taxon>
    </lineage>
</organism>
<dbReference type="EMBL" id="CAJNDS010000188">
    <property type="protein sequence ID" value="CAE7024360.1"/>
    <property type="molecule type" value="Genomic_DNA"/>
</dbReference>
<dbReference type="OrthoDB" id="445053at2759"/>
<evidence type="ECO:0000256" key="7">
    <source>
        <dbReference type="RuleBase" id="RU004365"/>
    </source>
</evidence>
<feature type="region of interest" description="Disordered" evidence="8">
    <location>
        <begin position="1080"/>
        <end position="1099"/>
    </location>
</feature>
<dbReference type="CDD" id="cd05793">
    <property type="entry name" value="S1_IF1A"/>
    <property type="match status" value="1"/>
</dbReference>
<feature type="region of interest" description="Disordered" evidence="8">
    <location>
        <begin position="1139"/>
        <end position="1169"/>
    </location>
</feature>
<feature type="compositionally biased region" description="Basic and acidic residues" evidence="8">
    <location>
        <begin position="534"/>
        <end position="870"/>
    </location>
</feature>
<feature type="compositionally biased region" description="Basic and acidic residues" evidence="8">
    <location>
        <begin position="876"/>
        <end position="887"/>
    </location>
</feature>
<dbReference type="InterPro" id="IPR006196">
    <property type="entry name" value="RNA-binding_domain_S1_IF1"/>
</dbReference>
<name>A0A812IA76_9DINO</name>
<feature type="domain" description="S1-like" evidence="9">
    <location>
        <begin position="21"/>
        <end position="95"/>
    </location>
</feature>
<evidence type="ECO:0000256" key="2">
    <source>
        <dbReference type="ARBA" id="ARBA00022540"/>
    </source>
</evidence>
<dbReference type="NCBIfam" id="TIGR00523">
    <property type="entry name" value="eIF-1A"/>
    <property type="match status" value="1"/>
</dbReference>
<feature type="compositionally biased region" description="Low complexity" evidence="8">
    <location>
        <begin position="1512"/>
        <end position="1521"/>
    </location>
</feature>
<feature type="region of interest" description="Disordered" evidence="8">
    <location>
        <begin position="1182"/>
        <end position="1224"/>
    </location>
</feature>
<evidence type="ECO:0000256" key="3">
    <source>
        <dbReference type="ARBA" id="ARBA00022917"/>
    </source>
</evidence>
<reference evidence="10" key="1">
    <citation type="submission" date="2021-02" db="EMBL/GenBank/DDBJ databases">
        <authorList>
            <person name="Dougan E. K."/>
            <person name="Rhodes N."/>
            <person name="Thang M."/>
            <person name="Chan C."/>
        </authorList>
    </citation>
    <scope>NUCLEOTIDE SEQUENCE</scope>
</reference>
<feature type="compositionally biased region" description="Basic and acidic residues" evidence="8">
    <location>
        <begin position="386"/>
        <end position="525"/>
    </location>
</feature>
<evidence type="ECO:0000256" key="5">
    <source>
        <dbReference type="PROSITE-ProRule" id="PRU00181"/>
    </source>
</evidence>
<feature type="compositionally biased region" description="Basic and acidic residues" evidence="8">
    <location>
        <begin position="909"/>
        <end position="924"/>
    </location>
</feature>
<accession>A0A812IA76</accession>
<dbReference type="InterPro" id="IPR018104">
    <property type="entry name" value="TIF_eIF-1A_CS"/>
</dbReference>
<dbReference type="HAMAP" id="MF_00216">
    <property type="entry name" value="aIF_1A"/>
    <property type="match status" value="1"/>
</dbReference>
<feature type="compositionally biased region" description="Basic and acidic residues" evidence="8">
    <location>
        <begin position="1083"/>
        <end position="1093"/>
    </location>
</feature>
<evidence type="ECO:0000256" key="6">
    <source>
        <dbReference type="RuleBase" id="RU004364"/>
    </source>
</evidence>
<feature type="compositionally biased region" description="Basic and acidic residues" evidence="8">
    <location>
        <begin position="1498"/>
        <end position="1511"/>
    </location>
</feature>
<dbReference type="Gene3D" id="2.40.50.140">
    <property type="entry name" value="Nucleic acid-binding proteins"/>
    <property type="match status" value="1"/>
</dbReference>
<dbReference type="PROSITE" id="PS01262">
    <property type="entry name" value="IF1A"/>
    <property type="match status" value="1"/>
</dbReference>
<feature type="region of interest" description="Disordered" evidence="8">
    <location>
        <begin position="1"/>
        <end position="23"/>
    </location>
</feature>
<feature type="region of interest" description="Disordered" evidence="8">
    <location>
        <begin position="327"/>
        <end position="348"/>
    </location>
</feature>
<dbReference type="Proteomes" id="UP000604046">
    <property type="component" value="Unassembled WGS sequence"/>
</dbReference>
<feature type="compositionally biased region" description="Basic and acidic residues" evidence="8">
    <location>
        <begin position="1295"/>
        <end position="1306"/>
    </location>
</feature>
<feature type="region of interest" description="Disordered" evidence="8">
    <location>
        <begin position="1295"/>
        <end position="1335"/>
    </location>
</feature>
<evidence type="ECO:0000256" key="1">
    <source>
        <dbReference type="ARBA" id="ARBA00007392"/>
    </source>
</evidence>
<keyword evidence="2 5" id="KW-0396">Initiation factor</keyword>
<dbReference type="PROSITE" id="PS50832">
    <property type="entry name" value="S1_IF1_TYPE"/>
    <property type="match status" value="1"/>
</dbReference>
<dbReference type="SMART" id="SM00652">
    <property type="entry name" value="eIF1a"/>
    <property type="match status" value="1"/>
</dbReference>
<protein>
    <recommendedName>
        <fullName evidence="4">Eukaryotic translation initiation factor 4C</fullName>
    </recommendedName>
</protein>
<dbReference type="InterPro" id="IPR001253">
    <property type="entry name" value="TIF_eIF-1A"/>
</dbReference>
<evidence type="ECO:0000259" key="9">
    <source>
        <dbReference type="PROSITE" id="PS50832"/>
    </source>
</evidence>
<keyword evidence="11" id="KW-1185">Reference proteome</keyword>